<evidence type="ECO:0000313" key="1">
    <source>
        <dbReference type="EMBL" id="CAH0999017.1"/>
    </source>
</evidence>
<keyword evidence="2" id="KW-1185">Reference proteome</keyword>
<evidence type="ECO:0000313" key="2">
    <source>
        <dbReference type="Proteomes" id="UP000837803"/>
    </source>
</evidence>
<gene>
    <name evidence="1" type="ORF">LEM8419_00310</name>
</gene>
<proteinExistence type="predicted"/>
<dbReference type="RefSeq" id="WP_238749215.1">
    <property type="nucleotide sequence ID" value="NZ_CAKLPZ010000001.1"/>
</dbReference>
<name>A0ABM9AWC6_9BACT</name>
<sequence length="518" mass="59892">MEDIRELLEIASPKKVTKLLKISQTKGKHSVIGELHRLVKRDNLTEQQIVAELYSPTHTPSHPAYRAVKNRLRDLLTTAIMDEDVYSANYKDYDNAQINGFRQLNLINLLLLRRAWHSARYLSHLTLRRVKDFEILPINHRLASILASLYLGVGFDEKQFTKYQTMTDYYAEAERVLNLVSSHYREMRRMMYAHKLLPNEIGEKVGEYVAGCQHLVQQYPQVSALQAMFFIMKVHGMTLLGDYRSAIHTANDAEAVLTKCKGAGKQSLSLMALTRVECSIKLRDFEQGSVQVRRAELMVPANSINHIKLSEYAITLGLQTGNFAYAYAQLAQVDREVLNRLLTQQHVEYWLILEAYVNLLVLAGRIDPEEQQIKLPDFKLAKFVNNVPSYSKDKQGMNIQILIIQVVYFIIKKQYGKIIDRTDALVRYGSRYLMNNENLRNNCFFKLLLTAEKCQFHRAATVRESSKTYKRMTSPQAKRLGRANSTEIIQYENLWEIVLENLDTTLPDGRKLRRRQQA</sequence>
<comment type="caution">
    <text evidence="1">The sequence shown here is derived from an EMBL/GenBank/DDBJ whole genome shotgun (WGS) entry which is preliminary data.</text>
</comment>
<dbReference type="EMBL" id="CAKLPZ010000001">
    <property type="protein sequence ID" value="CAH0999017.1"/>
    <property type="molecule type" value="Genomic_DNA"/>
</dbReference>
<organism evidence="1 2">
    <name type="scientific">Neolewinella maritima</name>
    <dbReference type="NCBI Taxonomy" id="1383882"/>
    <lineage>
        <taxon>Bacteria</taxon>
        <taxon>Pseudomonadati</taxon>
        <taxon>Bacteroidota</taxon>
        <taxon>Saprospiria</taxon>
        <taxon>Saprospirales</taxon>
        <taxon>Lewinellaceae</taxon>
        <taxon>Neolewinella</taxon>
    </lineage>
</organism>
<reference evidence="1" key="1">
    <citation type="submission" date="2021-12" db="EMBL/GenBank/DDBJ databases">
        <authorList>
            <person name="Rodrigo-Torres L."/>
            <person name="Arahal R. D."/>
            <person name="Lucena T."/>
        </authorList>
    </citation>
    <scope>NUCLEOTIDE SEQUENCE</scope>
    <source>
        <strain evidence="1">CECT 8419</strain>
    </source>
</reference>
<protein>
    <submittedName>
        <fullName evidence="1">Uncharacterized protein</fullName>
    </submittedName>
</protein>
<dbReference type="Proteomes" id="UP000837803">
    <property type="component" value="Unassembled WGS sequence"/>
</dbReference>
<accession>A0ABM9AWC6</accession>